<gene>
    <name evidence="2" type="ORF">BJP36_39820</name>
</gene>
<evidence type="ECO:0000313" key="2">
    <source>
        <dbReference type="EMBL" id="WAN70205.1"/>
    </source>
</evidence>
<feature type="region of interest" description="Disordered" evidence="1">
    <location>
        <begin position="1"/>
        <end position="48"/>
    </location>
</feature>
<reference evidence="2" key="2">
    <citation type="submission" date="2022-10" db="EMBL/GenBank/DDBJ databases">
        <authorList>
            <person name="Ngo T.-E."/>
        </authorList>
    </citation>
    <scope>NUCLEOTIDE SEQUENCE</scope>
    <source>
        <strain evidence="2">JHB</strain>
    </source>
</reference>
<organism evidence="2">
    <name type="scientific">Moorena producens (strain JHB)</name>
    <dbReference type="NCBI Taxonomy" id="1454205"/>
    <lineage>
        <taxon>Bacteria</taxon>
        <taxon>Bacillati</taxon>
        <taxon>Cyanobacteriota</taxon>
        <taxon>Cyanophyceae</taxon>
        <taxon>Coleofasciculales</taxon>
        <taxon>Coleofasciculaceae</taxon>
        <taxon>Moorena</taxon>
    </lineage>
</organism>
<evidence type="ECO:0000256" key="1">
    <source>
        <dbReference type="SAM" id="MobiDB-lite"/>
    </source>
</evidence>
<name>A0A9Q9UWS7_MOOP1</name>
<proteinExistence type="predicted"/>
<sequence>MAATFKSAEGDEHQHIYGAVGEQGKILWPQPSDKPGFSVDKSPVSPAG</sequence>
<accession>A0A9Q9UWS7</accession>
<dbReference type="Proteomes" id="UP000176944">
    <property type="component" value="Chromosome"/>
</dbReference>
<dbReference type="EMBL" id="CP017708">
    <property type="protein sequence ID" value="WAN70205.1"/>
    <property type="molecule type" value="Genomic_DNA"/>
</dbReference>
<reference evidence="2" key="1">
    <citation type="journal article" date="2017" name="Proc. Natl. Acad. Sci. U.S.A.">
        <title>Comparative genomics uncovers the prolific and distinctive metabolic potential of the cyanobacterial genus Moorea.</title>
        <authorList>
            <person name="Leao T."/>
            <person name="Castelao G."/>
            <person name="Korobeynikov A."/>
            <person name="Monroe E.A."/>
            <person name="Podell S."/>
            <person name="Glukhov E."/>
            <person name="Allen E.E."/>
            <person name="Gerwick W.H."/>
            <person name="Gerwick L."/>
        </authorList>
    </citation>
    <scope>NUCLEOTIDE SEQUENCE</scope>
    <source>
        <strain evidence="2">JHB</strain>
    </source>
</reference>
<protein>
    <submittedName>
        <fullName evidence="2">Uncharacterized protein</fullName>
    </submittedName>
</protein>
<dbReference type="AlphaFoldDB" id="A0A9Q9UWS7"/>